<dbReference type="CDD" id="cd07346">
    <property type="entry name" value="ABC_6TM_exporters"/>
    <property type="match status" value="1"/>
</dbReference>
<comment type="similarity">
    <text evidence="10">Belongs to the ABC transporter superfamily. Siderophore-Fe(3+) uptake transporter (SIUT) (TC 3.A.1.21) family.</text>
</comment>
<dbReference type="GO" id="GO:0016887">
    <property type="term" value="F:ATP hydrolysis activity"/>
    <property type="evidence" value="ECO:0007669"/>
    <property type="project" value="InterPro"/>
</dbReference>
<keyword evidence="3" id="KW-1003">Cell membrane</keyword>
<keyword evidence="9 11" id="KW-0472">Membrane</keyword>
<keyword evidence="5 11" id="KW-0812">Transmembrane</keyword>
<feature type="domain" description="ABC transporter" evidence="12">
    <location>
        <begin position="330"/>
        <end position="565"/>
    </location>
</feature>
<evidence type="ECO:0000256" key="3">
    <source>
        <dbReference type="ARBA" id="ARBA00022475"/>
    </source>
</evidence>
<dbReference type="InterPro" id="IPR003593">
    <property type="entry name" value="AAA+_ATPase"/>
</dbReference>
<evidence type="ECO:0000256" key="10">
    <source>
        <dbReference type="ARBA" id="ARBA00023455"/>
    </source>
</evidence>
<feature type="transmembrane region" description="Helical" evidence="11">
    <location>
        <begin position="21"/>
        <end position="42"/>
    </location>
</feature>
<dbReference type="InterPro" id="IPR036640">
    <property type="entry name" value="ABC1_TM_sf"/>
</dbReference>
<evidence type="ECO:0000259" key="13">
    <source>
        <dbReference type="PROSITE" id="PS50929"/>
    </source>
</evidence>
<keyword evidence="2" id="KW-0813">Transport</keyword>
<evidence type="ECO:0000256" key="7">
    <source>
        <dbReference type="ARBA" id="ARBA00022840"/>
    </source>
</evidence>
<dbReference type="GO" id="GO:0140359">
    <property type="term" value="F:ABC-type transporter activity"/>
    <property type="evidence" value="ECO:0007669"/>
    <property type="project" value="InterPro"/>
</dbReference>
<evidence type="ECO:0000256" key="8">
    <source>
        <dbReference type="ARBA" id="ARBA00022989"/>
    </source>
</evidence>
<keyword evidence="4" id="KW-0997">Cell inner membrane</keyword>
<evidence type="ECO:0000256" key="9">
    <source>
        <dbReference type="ARBA" id="ARBA00023136"/>
    </source>
</evidence>
<dbReference type="PANTHER" id="PTHR24221:SF654">
    <property type="entry name" value="ATP-BINDING CASSETTE SUB-FAMILY B MEMBER 6"/>
    <property type="match status" value="1"/>
</dbReference>
<dbReference type="AlphaFoldDB" id="A0A1H9F7M1"/>
<feature type="domain" description="ABC transmembrane type-1" evidence="13">
    <location>
        <begin position="21"/>
        <end position="299"/>
    </location>
</feature>
<comment type="subcellular location">
    <subcellularLocation>
        <location evidence="1">Cell inner membrane</location>
        <topology evidence="1">Multi-pass membrane protein</topology>
    </subcellularLocation>
</comment>
<evidence type="ECO:0000256" key="11">
    <source>
        <dbReference type="SAM" id="Phobius"/>
    </source>
</evidence>
<dbReference type="SUPFAM" id="SSF90123">
    <property type="entry name" value="ABC transporter transmembrane region"/>
    <property type="match status" value="1"/>
</dbReference>
<protein>
    <submittedName>
        <fullName evidence="14">ATP-binding cassette, subfamily B</fullName>
    </submittedName>
</protein>
<dbReference type="InterPro" id="IPR039421">
    <property type="entry name" value="Type_1_exporter"/>
</dbReference>
<evidence type="ECO:0000256" key="1">
    <source>
        <dbReference type="ARBA" id="ARBA00004429"/>
    </source>
</evidence>
<keyword evidence="7 14" id="KW-0067">ATP-binding</keyword>
<evidence type="ECO:0000313" key="14">
    <source>
        <dbReference type="EMBL" id="SEQ33869.1"/>
    </source>
</evidence>
<evidence type="ECO:0000313" key="15">
    <source>
        <dbReference type="Proteomes" id="UP000199028"/>
    </source>
</evidence>
<feature type="transmembrane region" description="Helical" evidence="11">
    <location>
        <begin position="242"/>
        <end position="264"/>
    </location>
</feature>
<dbReference type="Pfam" id="PF00664">
    <property type="entry name" value="ABC_membrane"/>
    <property type="match status" value="1"/>
</dbReference>
<proteinExistence type="inferred from homology"/>
<keyword evidence="6" id="KW-0547">Nucleotide-binding</keyword>
<evidence type="ECO:0000256" key="6">
    <source>
        <dbReference type="ARBA" id="ARBA00022741"/>
    </source>
</evidence>
<dbReference type="SUPFAM" id="SSF52540">
    <property type="entry name" value="P-loop containing nucleoside triphosphate hydrolases"/>
    <property type="match status" value="1"/>
</dbReference>
<dbReference type="GO" id="GO:0034040">
    <property type="term" value="F:ATPase-coupled lipid transmembrane transporter activity"/>
    <property type="evidence" value="ECO:0007669"/>
    <property type="project" value="TreeGrafter"/>
</dbReference>
<dbReference type="OrthoDB" id="9806127at2"/>
<dbReference type="Pfam" id="PF00005">
    <property type="entry name" value="ABC_tran"/>
    <property type="match status" value="1"/>
</dbReference>
<dbReference type="Gene3D" id="3.40.50.300">
    <property type="entry name" value="P-loop containing nucleotide triphosphate hydrolases"/>
    <property type="match status" value="1"/>
</dbReference>
<dbReference type="PROSITE" id="PS50929">
    <property type="entry name" value="ABC_TM1F"/>
    <property type="match status" value="1"/>
</dbReference>
<keyword evidence="8 11" id="KW-1133">Transmembrane helix</keyword>
<dbReference type="GO" id="GO:0005886">
    <property type="term" value="C:plasma membrane"/>
    <property type="evidence" value="ECO:0007669"/>
    <property type="project" value="UniProtKB-SubCell"/>
</dbReference>
<dbReference type="Proteomes" id="UP000199028">
    <property type="component" value="Unassembled WGS sequence"/>
</dbReference>
<dbReference type="PROSITE" id="PS50893">
    <property type="entry name" value="ABC_TRANSPORTER_2"/>
    <property type="match status" value="1"/>
</dbReference>
<name>A0A1H9F7M1_9PSEU</name>
<keyword evidence="15" id="KW-1185">Reference proteome</keyword>
<accession>A0A1H9F7M1</accession>
<dbReference type="SMART" id="SM00382">
    <property type="entry name" value="AAA"/>
    <property type="match status" value="1"/>
</dbReference>
<dbReference type="GO" id="GO:0005524">
    <property type="term" value="F:ATP binding"/>
    <property type="evidence" value="ECO:0007669"/>
    <property type="project" value="UniProtKB-KW"/>
</dbReference>
<dbReference type="InterPro" id="IPR003439">
    <property type="entry name" value="ABC_transporter-like_ATP-bd"/>
</dbReference>
<dbReference type="InterPro" id="IPR011527">
    <property type="entry name" value="ABC1_TM_dom"/>
</dbReference>
<dbReference type="RefSeq" id="WP_090063802.1">
    <property type="nucleotide sequence ID" value="NZ_FOFT01000002.1"/>
</dbReference>
<dbReference type="PROSITE" id="PS00211">
    <property type="entry name" value="ABC_TRANSPORTER_1"/>
    <property type="match status" value="1"/>
</dbReference>
<reference evidence="15" key="1">
    <citation type="submission" date="2016-10" db="EMBL/GenBank/DDBJ databases">
        <authorList>
            <person name="Varghese N."/>
            <person name="Submissions S."/>
        </authorList>
    </citation>
    <scope>NUCLEOTIDE SEQUENCE [LARGE SCALE GENOMIC DNA]</scope>
    <source>
        <strain evidence="15">CGMCC 4.578</strain>
    </source>
</reference>
<organism evidence="14 15">
    <name type="scientific">Lentzea flaviverrucosa</name>
    <dbReference type="NCBI Taxonomy" id="200379"/>
    <lineage>
        <taxon>Bacteria</taxon>
        <taxon>Bacillati</taxon>
        <taxon>Actinomycetota</taxon>
        <taxon>Actinomycetes</taxon>
        <taxon>Pseudonocardiales</taxon>
        <taxon>Pseudonocardiaceae</taxon>
        <taxon>Lentzea</taxon>
    </lineage>
</organism>
<dbReference type="PANTHER" id="PTHR24221">
    <property type="entry name" value="ATP-BINDING CASSETTE SUB-FAMILY B"/>
    <property type="match status" value="1"/>
</dbReference>
<dbReference type="EMBL" id="FOFT01000002">
    <property type="protein sequence ID" value="SEQ33869.1"/>
    <property type="molecule type" value="Genomic_DNA"/>
</dbReference>
<gene>
    <name evidence="14" type="ORF">SAMN05216195_102182</name>
</gene>
<dbReference type="InterPro" id="IPR027417">
    <property type="entry name" value="P-loop_NTPase"/>
</dbReference>
<dbReference type="Gene3D" id="1.20.1560.10">
    <property type="entry name" value="ABC transporter type 1, transmembrane domain"/>
    <property type="match status" value="1"/>
</dbReference>
<feature type="transmembrane region" description="Helical" evidence="11">
    <location>
        <begin position="154"/>
        <end position="171"/>
    </location>
</feature>
<evidence type="ECO:0000256" key="2">
    <source>
        <dbReference type="ARBA" id="ARBA00022448"/>
    </source>
</evidence>
<sequence>MLRDLIGVIGPGQSGRIRAHLLAVVCHAVAQGVVFILLVPLLQALLSGEPERALLWLVPLAVAAVVTGVAYFVQALLGFRTAVAATGALYRRLGDHLGDLPLGWFASVKLGSLTRLATAGVGEVTVVFAHLLGPLVTAVVTPMTVLIGMVVFDWRLAVAMLATVPMLVLAYRRSTRTIAETDADVDAAVGRSNDQIIEFAQRQPVLRAFPGGRERAALLEKTIEAQHEAGRRQLRRNSLARGLFGAAVQLAVTFVLAVGAFLAVAGTADVAQLIAVAVLVVRFAEPVMAMGDLGGSLRTVRARLDQVREILDVDPLPEPSAPRRPQGNGIEFSDVRFQYEGAAGPQLDGVDLELPPNGVTALVGPSGSGKTTMTRLVARFWDVDSGAVRIGGVDVRDLSADDRAALVAPVFQNVYLFDGTIEDNVRLGKPDATAEELAWAARLARMDEILGRLPDGWATRVGEGGAALSGGERQRVSLARAILKDAPVMVLDEATAALDAVNEAAVTETVRALAGRRTVLVIAHQLATVMNADRIVVLQDGRVRESGTHAELMALDGLYFQFWEERDRVRNWRLRSAQR</sequence>
<evidence type="ECO:0000256" key="5">
    <source>
        <dbReference type="ARBA" id="ARBA00022692"/>
    </source>
</evidence>
<dbReference type="FunFam" id="3.40.50.300:FF:000221">
    <property type="entry name" value="Multidrug ABC transporter ATP-binding protein"/>
    <property type="match status" value="1"/>
</dbReference>
<feature type="transmembrane region" description="Helical" evidence="11">
    <location>
        <begin position="54"/>
        <end position="73"/>
    </location>
</feature>
<evidence type="ECO:0000256" key="4">
    <source>
        <dbReference type="ARBA" id="ARBA00022519"/>
    </source>
</evidence>
<dbReference type="InterPro" id="IPR017871">
    <property type="entry name" value="ABC_transporter-like_CS"/>
</dbReference>
<feature type="transmembrane region" description="Helical" evidence="11">
    <location>
        <begin position="124"/>
        <end position="148"/>
    </location>
</feature>
<evidence type="ECO:0000259" key="12">
    <source>
        <dbReference type="PROSITE" id="PS50893"/>
    </source>
</evidence>